<dbReference type="RefSeq" id="WP_055733150.1">
    <property type="nucleotide sequence ID" value="NZ_BMDY01000017.1"/>
</dbReference>
<keyword evidence="4" id="KW-1185">Reference proteome</keyword>
<proteinExistence type="inferred from homology"/>
<evidence type="ECO:0000313" key="4">
    <source>
        <dbReference type="Proteomes" id="UP000651977"/>
    </source>
</evidence>
<keyword evidence="3" id="KW-0032">Aminotransferase</keyword>
<dbReference type="PANTHER" id="PTHR30244:SF41">
    <property type="entry name" value="UDP-4-AMINO-4-DEOXY-L-ARABINOSE--OXOGLUTARATE AMINOTRANSFERASE"/>
    <property type="match status" value="1"/>
</dbReference>
<sequence length="391" mass="42894">MNSTFLPLSRPAIKQPEIDAVVEVLKSGWITTGPKNAELEAAIKDYTGAPHAVALSSATAGLHLCLIALGIGPGDEVITPSMTWVSTVNLITLVGAKPVFVDVDKDSLMTTAERIEAQITAKTKLIIPVHYAGAPLDLDAIYAVAERHQLPVIEDAAHAIGCHYKGRPIGQTGHCLFSLHAIKNVTTAEGGIFTTHDAQLAERIRRLKFHGLGVDAFDRETQGRAPQAEVIEPGFKYNMPDICAVLGLGQLQRLEQITQQRQALVAAYRERLSPLPGITPLSIPDYPHQHCCHLMIIRVEPNICGFDRDQLIDYLKQQGIGAGIHFKACHSQKYYRENYASRFGEINPDLSNSEFNSQRICSLPLFPDMQLNDVNRVISAITQFIGNTHEA</sequence>
<dbReference type="Gene3D" id="3.90.1150.10">
    <property type="entry name" value="Aspartate Aminotransferase, domain 1"/>
    <property type="match status" value="1"/>
</dbReference>
<protein>
    <submittedName>
        <fullName evidence="3">UDP-4-amino-4-deoxy-L-arabinose--oxoglutarate aminotransferase</fullName>
    </submittedName>
</protein>
<dbReference type="GO" id="GO:0008483">
    <property type="term" value="F:transaminase activity"/>
    <property type="evidence" value="ECO:0007669"/>
    <property type="project" value="UniProtKB-KW"/>
</dbReference>
<dbReference type="Proteomes" id="UP000651977">
    <property type="component" value="Unassembled WGS sequence"/>
</dbReference>
<accession>A0ABQ1I5A3</accession>
<dbReference type="EMBL" id="BMDY01000017">
    <property type="protein sequence ID" value="GGB12708.1"/>
    <property type="molecule type" value="Genomic_DNA"/>
</dbReference>
<dbReference type="SUPFAM" id="SSF53383">
    <property type="entry name" value="PLP-dependent transferases"/>
    <property type="match status" value="1"/>
</dbReference>
<dbReference type="PIRSF" id="PIRSF000390">
    <property type="entry name" value="PLP_StrS"/>
    <property type="match status" value="1"/>
</dbReference>
<dbReference type="InterPro" id="IPR000653">
    <property type="entry name" value="DegT/StrS_aminotransferase"/>
</dbReference>
<comment type="caution">
    <text evidence="3">The sequence shown here is derived from an EMBL/GenBank/DDBJ whole genome shotgun (WGS) entry which is preliminary data.</text>
</comment>
<gene>
    <name evidence="3" type="primary">arnB</name>
    <name evidence="3" type="ORF">GCM10007414_27550</name>
</gene>
<evidence type="ECO:0000313" key="3">
    <source>
        <dbReference type="EMBL" id="GGB12708.1"/>
    </source>
</evidence>
<evidence type="ECO:0000256" key="1">
    <source>
        <dbReference type="ARBA" id="ARBA00022898"/>
    </source>
</evidence>
<dbReference type="InterPro" id="IPR015422">
    <property type="entry name" value="PyrdxlP-dep_Trfase_small"/>
</dbReference>
<dbReference type="CDD" id="cd00616">
    <property type="entry name" value="AHBA_syn"/>
    <property type="match status" value="1"/>
</dbReference>
<name>A0ABQ1I5A3_9ALTE</name>
<comment type="similarity">
    <text evidence="2">Belongs to the DegT/DnrJ/EryC1 family.</text>
</comment>
<keyword evidence="3" id="KW-0808">Transferase</keyword>
<keyword evidence="1 2" id="KW-0663">Pyridoxal phosphate</keyword>
<dbReference type="PANTHER" id="PTHR30244">
    <property type="entry name" value="TRANSAMINASE"/>
    <property type="match status" value="1"/>
</dbReference>
<reference evidence="4" key="1">
    <citation type="journal article" date="2019" name="Int. J. Syst. Evol. Microbiol.">
        <title>The Global Catalogue of Microorganisms (GCM) 10K type strain sequencing project: providing services to taxonomists for standard genome sequencing and annotation.</title>
        <authorList>
            <consortium name="The Broad Institute Genomics Platform"/>
            <consortium name="The Broad Institute Genome Sequencing Center for Infectious Disease"/>
            <person name="Wu L."/>
            <person name="Ma J."/>
        </authorList>
    </citation>
    <scope>NUCLEOTIDE SEQUENCE [LARGE SCALE GENOMIC DNA]</scope>
    <source>
        <strain evidence="4">CGMCC 1.10131</strain>
    </source>
</reference>
<dbReference type="InterPro" id="IPR015421">
    <property type="entry name" value="PyrdxlP-dep_Trfase_major"/>
</dbReference>
<dbReference type="Gene3D" id="3.40.640.10">
    <property type="entry name" value="Type I PLP-dependent aspartate aminotransferase-like (Major domain)"/>
    <property type="match status" value="1"/>
</dbReference>
<evidence type="ECO:0000256" key="2">
    <source>
        <dbReference type="RuleBase" id="RU004508"/>
    </source>
</evidence>
<dbReference type="Pfam" id="PF01041">
    <property type="entry name" value="DegT_DnrJ_EryC1"/>
    <property type="match status" value="1"/>
</dbReference>
<dbReference type="InterPro" id="IPR015424">
    <property type="entry name" value="PyrdxlP-dep_Trfase"/>
</dbReference>
<organism evidence="3 4">
    <name type="scientific">Agarivorans gilvus</name>
    <dbReference type="NCBI Taxonomy" id="680279"/>
    <lineage>
        <taxon>Bacteria</taxon>
        <taxon>Pseudomonadati</taxon>
        <taxon>Pseudomonadota</taxon>
        <taxon>Gammaproteobacteria</taxon>
        <taxon>Alteromonadales</taxon>
        <taxon>Alteromonadaceae</taxon>
        <taxon>Agarivorans</taxon>
    </lineage>
</organism>
<dbReference type="NCBIfam" id="NF008658">
    <property type="entry name" value="PRK11658.1"/>
    <property type="match status" value="1"/>
</dbReference>